<dbReference type="Proteomes" id="UP000887579">
    <property type="component" value="Unplaced"/>
</dbReference>
<reference evidence="2" key="1">
    <citation type="submission" date="2022-11" db="UniProtKB">
        <authorList>
            <consortium name="WormBaseParasite"/>
        </authorList>
    </citation>
    <scope>IDENTIFICATION</scope>
</reference>
<evidence type="ECO:0000313" key="1">
    <source>
        <dbReference type="Proteomes" id="UP000887579"/>
    </source>
</evidence>
<sequence>MKGITGNRIFVDHYYLYQKIHSEIMDLQNKDEIKDEENTEESEQTESDQTSKIYKEKLEKDCCEHYLGALKEAFKQIKTLIGDHQKSYLDWIRWNAVLIKTNLKEHEQMPHCSDHFPAIKEMQISLDMIMKNHFKLTEAEKGANTEYKHAFEKVYRSHEQKRRIDYRVLGQSGRLFINYVNYLKNRCYIDIWSTNFDRLESESEFITKELQKLGESELAADVKSTFEQYKQFCTFDDTAQNSVDELLHEALKDAHKRATENQLQQKLRLIKETMERIKNAAYKFKNIIQTSPLQIFKNFCTAVAHPMKAGRALKNFAIENPWKCAAVVVGSLIIGVATGGVAVGAFVLADMVFVSVAFAPTALVAFGAITSAAVTAGVVHGAVTGGGLVAIDEQLQVDIGTEIGKEAALIEGNEANGLKIAENINLDAIKRQTFKEIDKKFHAFQETQRQVVENRNSQIDTMTFEELKAHENALNEQQQEYENELKENEEMQHKSAENIAKSQEDLKKVQEAQEIVDRSMQDKAEKNSISARSRSLYFESDEDQ</sequence>
<organism evidence="1 2">
    <name type="scientific">Panagrolaimus sp. ES5</name>
    <dbReference type="NCBI Taxonomy" id="591445"/>
    <lineage>
        <taxon>Eukaryota</taxon>
        <taxon>Metazoa</taxon>
        <taxon>Ecdysozoa</taxon>
        <taxon>Nematoda</taxon>
        <taxon>Chromadorea</taxon>
        <taxon>Rhabditida</taxon>
        <taxon>Tylenchina</taxon>
        <taxon>Panagrolaimomorpha</taxon>
        <taxon>Panagrolaimoidea</taxon>
        <taxon>Panagrolaimidae</taxon>
        <taxon>Panagrolaimus</taxon>
    </lineage>
</organism>
<name>A0AC34FFA7_9BILA</name>
<protein>
    <submittedName>
        <fullName evidence="2">Uncharacterized protein</fullName>
    </submittedName>
</protein>
<dbReference type="WBParaSite" id="ES5_v2.g15326.t1">
    <property type="protein sequence ID" value="ES5_v2.g15326.t1"/>
    <property type="gene ID" value="ES5_v2.g15326"/>
</dbReference>
<proteinExistence type="predicted"/>
<accession>A0AC34FFA7</accession>
<evidence type="ECO:0000313" key="2">
    <source>
        <dbReference type="WBParaSite" id="ES5_v2.g15326.t1"/>
    </source>
</evidence>